<dbReference type="EMBL" id="AEUN01000553">
    <property type="protein sequence ID" value="EHJ06729.1"/>
    <property type="molecule type" value="Genomic_DNA"/>
</dbReference>
<reference evidence="1 2" key="1">
    <citation type="journal article" date="2012" name="BMC Genomics">
        <title>Comparative genomic analysis of the genus Staphylococcus including Staphylococcus aureus and its newly described sister species Staphylococcus simiae.</title>
        <authorList>
            <person name="Suzuki H."/>
            <person name="Lefebure T."/>
            <person name="Pavinski Bitar P."/>
            <person name="Stanhope M.J."/>
        </authorList>
    </citation>
    <scope>NUCLEOTIDE SEQUENCE [LARGE SCALE GENOMIC DNA]</scope>
    <source>
        <strain evidence="1 2">CCM 7213</strain>
    </source>
</reference>
<proteinExistence type="predicted"/>
<sequence length="54" mass="6074">SKNFYNNVQVGQELVKIVNLTSSKCAGWGARLKKIIMYQSDLGENPFKRVLVST</sequence>
<dbReference type="AlphaFoldDB" id="G5JM82"/>
<evidence type="ECO:0000313" key="1">
    <source>
        <dbReference type="EMBL" id="EHJ06729.1"/>
    </source>
</evidence>
<protein>
    <submittedName>
        <fullName evidence="1">Uncharacterized protein</fullName>
    </submittedName>
</protein>
<feature type="non-terminal residue" evidence="1">
    <location>
        <position position="1"/>
    </location>
</feature>
<organism evidence="1 2">
    <name type="scientific">Staphylococcus simiae CCM 7213 = CCUG 51256</name>
    <dbReference type="NCBI Taxonomy" id="911238"/>
    <lineage>
        <taxon>Bacteria</taxon>
        <taxon>Bacillati</taxon>
        <taxon>Bacillota</taxon>
        <taxon>Bacilli</taxon>
        <taxon>Bacillales</taxon>
        <taxon>Staphylococcaceae</taxon>
        <taxon>Staphylococcus</taxon>
    </lineage>
</organism>
<comment type="caution">
    <text evidence="1">The sequence shown here is derived from an EMBL/GenBank/DDBJ whole genome shotgun (WGS) entry which is preliminary data.</text>
</comment>
<dbReference type="Proteomes" id="UP000005413">
    <property type="component" value="Unassembled WGS sequence"/>
</dbReference>
<keyword evidence="2" id="KW-1185">Reference proteome</keyword>
<gene>
    <name evidence="1" type="ORF">SS7213T_13027</name>
</gene>
<accession>G5JM82</accession>
<name>G5JM82_9STAP</name>
<evidence type="ECO:0000313" key="2">
    <source>
        <dbReference type="Proteomes" id="UP000005413"/>
    </source>
</evidence>